<dbReference type="OrthoDB" id="9797882at2"/>
<dbReference type="GO" id="GO:0005829">
    <property type="term" value="C:cytosol"/>
    <property type="evidence" value="ECO:0007669"/>
    <property type="project" value="TreeGrafter"/>
</dbReference>
<protein>
    <submittedName>
        <fullName evidence="4">Purine nucleosidase</fullName>
    </submittedName>
</protein>
<reference evidence="4 5" key="1">
    <citation type="submission" date="2016-11" db="EMBL/GenBank/DDBJ databases">
        <authorList>
            <person name="Jaros S."/>
            <person name="Januszkiewicz K."/>
            <person name="Wedrychowicz H."/>
        </authorList>
    </citation>
    <scope>NUCLEOTIDE SEQUENCE [LARGE SCALE GENOMIC DNA]</scope>
    <source>
        <strain evidence="4 5">DSM 14214</strain>
    </source>
</reference>
<proteinExistence type="predicted"/>
<dbReference type="CDD" id="cd02653">
    <property type="entry name" value="nuc_hydro_3"/>
    <property type="match status" value="1"/>
</dbReference>
<keyword evidence="5" id="KW-1185">Reference proteome</keyword>
<evidence type="ECO:0000259" key="3">
    <source>
        <dbReference type="Pfam" id="PF01156"/>
    </source>
</evidence>
<dbReference type="AlphaFoldDB" id="A0A1M6ZET0"/>
<gene>
    <name evidence="4" type="ORF">SAMN02745138_03204</name>
</gene>
<dbReference type="Gene3D" id="3.90.245.10">
    <property type="entry name" value="Ribonucleoside hydrolase-like"/>
    <property type="match status" value="1"/>
</dbReference>
<sequence length="357" mass="39690">MNAKKVIIDCDPGIDDVLALLLALRSPELDVLGITVVCGNVPTTQGAENALKVLSLLDRLDVPVYLGETKPLVRDYVDATDTHGADGLGESFLPNVTDVRPKEGAIQFLAQTLSEQKDVSIIALGPLTNIARLIQDYPACLEGLSELVTMGGSYKSHGNCSPVAEYNYWCDPDAAKVVYEAFESHPALRQKQIQMIGLDVTREIVLTPNLVEYMTCLSQEIGNFIRNITRFYFDFHWKQEGVIGCVINDPLAVAYCIDHSLCKGFSAYTTVETAGISLGQTVVDTYDFWKKEKNSHILTETDPYRFMTFFITHVFGADASDVRHFLRQIMVENAGKRVWMPKDEEVPVEMLKGDVVK</sequence>
<keyword evidence="1" id="KW-0378">Hydrolase</keyword>
<dbReference type="InterPro" id="IPR001910">
    <property type="entry name" value="Inosine/uridine_hydrolase_dom"/>
</dbReference>
<dbReference type="SUPFAM" id="SSF53590">
    <property type="entry name" value="Nucleoside hydrolase"/>
    <property type="match status" value="1"/>
</dbReference>
<dbReference type="GO" id="GO:0008477">
    <property type="term" value="F:purine nucleosidase activity"/>
    <property type="evidence" value="ECO:0007669"/>
    <property type="project" value="TreeGrafter"/>
</dbReference>
<dbReference type="InterPro" id="IPR023186">
    <property type="entry name" value="IUNH"/>
</dbReference>
<dbReference type="PANTHER" id="PTHR12304:SF4">
    <property type="entry name" value="URIDINE NUCLEOSIDASE"/>
    <property type="match status" value="1"/>
</dbReference>
<dbReference type="GO" id="GO:0006152">
    <property type="term" value="P:purine nucleoside catabolic process"/>
    <property type="evidence" value="ECO:0007669"/>
    <property type="project" value="TreeGrafter"/>
</dbReference>
<accession>A0A1M6ZET0</accession>
<dbReference type="Proteomes" id="UP000183975">
    <property type="component" value="Unassembled WGS sequence"/>
</dbReference>
<keyword evidence="2" id="KW-0326">Glycosidase</keyword>
<name>A0A1M6ZET0_9FIRM</name>
<evidence type="ECO:0000256" key="1">
    <source>
        <dbReference type="ARBA" id="ARBA00022801"/>
    </source>
</evidence>
<dbReference type="PANTHER" id="PTHR12304">
    <property type="entry name" value="INOSINE-URIDINE PREFERRING NUCLEOSIDE HYDROLASE"/>
    <property type="match status" value="1"/>
</dbReference>
<dbReference type="InterPro" id="IPR036452">
    <property type="entry name" value="Ribo_hydro-like"/>
</dbReference>
<feature type="domain" description="Inosine/uridine-preferring nucleoside hydrolase" evidence="3">
    <location>
        <begin position="6"/>
        <end position="307"/>
    </location>
</feature>
<dbReference type="EMBL" id="FRAH01000088">
    <property type="protein sequence ID" value="SHL28940.1"/>
    <property type="molecule type" value="Genomic_DNA"/>
</dbReference>
<evidence type="ECO:0000256" key="2">
    <source>
        <dbReference type="ARBA" id="ARBA00023295"/>
    </source>
</evidence>
<evidence type="ECO:0000313" key="4">
    <source>
        <dbReference type="EMBL" id="SHL28940.1"/>
    </source>
</evidence>
<organism evidence="4 5">
    <name type="scientific">Anaerotignum lactatifermentans DSM 14214</name>
    <dbReference type="NCBI Taxonomy" id="1121323"/>
    <lineage>
        <taxon>Bacteria</taxon>
        <taxon>Bacillati</taxon>
        <taxon>Bacillota</taxon>
        <taxon>Clostridia</taxon>
        <taxon>Lachnospirales</taxon>
        <taxon>Anaerotignaceae</taxon>
        <taxon>Anaerotignum</taxon>
    </lineage>
</organism>
<evidence type="ECO:0000313" key="5">
    <source>
        <dbReference type="Proteomes" id="UP000183975"/>
    </source>
</evidence>
<dbReference type="RefSeq" id="WP_072853435.1">
    <property type="nucleotide sequence ID" value="NZ_FRAH01000088.1"/>
</dbReference>
<dbReference type="Pfam" id="PF01156">
    <property type="entry name" value="IU_nuc_hydro"/>
    <property type="match status" value="1"/>
</dbReference>